<keyword evidence="3" id="KW-1185">Reference proteome</keyword>
<dbReference type="EMBL" id="CAJNOC010001627">
    <property type="protein sequence ID" value="CAF0879543.1"/>
    <property type="molecule type" value="Genomic_DNA"/>
</dbReference>
<name>A0A813Y3Y8_9BILA</name>
<evidence type="ECO:0000313" key="2">
    <source>
        <dbReference type="EMBL" id="CAF0879543.1"/>
    </source>
</evidence>
<evidence type="ECO:0000259" key="1">
    <source>
        <dbReference type="Pfam" id="PF09820"/>
    </source>
</evidence>
<gene>
    <name evidence="2" type="ORF">OXX778_LOCUS10343</name>
</gene>
<sequence length="669" mass="78000">MSIQSSTSAKRPRSFSFTSPAKKKTHFSEEFFAKTAVGEYKFRTLVEKSTIFIDKSLLIKELIEDASKVFLVTCPRRWGKSINLDMIKTFFEIEVDKFGIKHLDKKQTNNYKLFKGEIMSGADNTKRDDLEEPLKIAHDSIFFEKYQGEYPVIMIDFKDIKGSTFMDIYRRLKIAISYAFEQHKYLSNVFSLILQNNQIDYTERIEVSGFLNIFQRILSREKFEATQFDIEESLLFLSKLLHRHFGKRVIILIDEYDVPINNILQSDRFPESEIEQTLNIFRIILSSALKGNEYLEKGFITGCFRLAKSSLFSDLNNLVEFNFLNNKFAKYYGFIEQEIKPLFDEFNIKEEDQQKAYSWYDGYSVTIDSSLKIFNPWSIVNFLNNKKVENYWEETANIDFFRKLFKVKLIKEKIECLLSEVNIESKVPILVDLNGLKFSLENLRTLKEVMFKGDSCEINKRTVNLFLSYIFAAGYLTVSDEQIYLPKTSVKLPNKEVSSELEKKLIIYYDELYSVETQLFKNVTIELAKLFYENDTTHLKNSLEELFLAFPKFLSLKTSIEEKGLHGNEDLIHSVINFTALQIKELSNFGTEVWYKNKARADIVLINEIAQCGMIIEIKYEGSSDEALMQASKYLPLFDKYSSIQKIMTVGINVSSDKKVDVKSKLELK</sequence>
<dbReference type="AlphaFoldDB" id="A0A813Y3Y8"/>
<organism evidence="2 3">
    <name type="scientific">Brachionus calyciflorus</name>
    <dbReference type="NCBI Taxonomy" id="104777"/>
    <lineage>
        <taxon>Eukaryota</taxon>
        <taxon>Metazoa</taxon>
        <taxon>Spiralia</taxon>
        <taxon>Gnathifera</taxon>
        <taxon>Rotifera</taxon>
        <taxon>Eurotatoria</taxon>
        <taxon>Monogononta</taxon>
        <taxon>Pseudotrocha</taxon>
        <taxon>Ploima</taxon>
        <taxon>Brachionidae</taxon>
        <taxon>Brachionus</taxon>
    </lineage>
</organism>
<proteinExistence type="predicted"/>
<dbReference type="OrthoDB" id="10057079at2759"/>
<dbReference type="PANTHER" id="PTHR34825">
    <property type="entry name" value="CONSERVED PROTEIN, WITH A WEAK D-GALACTARATE DEHYDRATASE/ALTRONATE HYDROLASE DOMAIN"/>
    <property type="match status" value="1"/>
</dbReference>
<dbReference type="InterPro" id="IPR018631">
    <property type="entry name" value="AAA-ATPase-like_dom"/>
</dbReference>
<feature type="domain" description="AAA-ATPase-like" evidence="1">
    <location>
        <begin position="38"/>
        <end position="312"/>
    </location>
</feature>
<accession>A0A813Y3Y8</accession>
<comment type="caution">
    <text evidence="2">The sequence shown here is derived from an EMBL/GenBank/DDBJ whole genome shotgun (WGS) entry which is preliminary data.</text>
</comment>
<dbReference type="Pfam" id="PF09820">
    <property type="entry name" value="AAA-ATPase_like"/>
    <property type="match status" value="1"/>
</dbReference>
<dbReference type="PANTHER" id="PTHR34825:SF1">
    <property type="entry name" value="AAA-ATPASE-LIKE DOMAIN-CONTAINING PROTEIN"/>
    <property type="match status" value="1"/>
</dbReference>
<evidence type="ECO:0000313" key="3">
    <source>
        <dbReference type="Proteomes" id="UP000663879"/>
    </source>
</evidence>
<reference evidence="2" key="1">
    <citation type="submission" date="2021-02" db="EMBL/GenBank/DDBJ databases">
        <authorList>
            <person name="Nowell W R."/>
        </authorList>
    </citation>
    <scope>NUCLEOTIDE SEQUENCE</scope>
    <source>
        <strain evidence="2">Ploen Becks lab</strain>
    </source>
</reference>
<protein>
    <recommendedName>
        <fullName evidence="1">AAA-ATPase-like domain-containing protein</fullName>
    </recommendedName>
</protein>
<dbReference type="Proteomes" id="UP000663879">
    <property type="component" value="Unassembled WGS sequence"/>
</dbReference>